<sequence length="56" mass="6170">MQYCKLIEQHFGQSSAVTPCRSQSFCLPSFRSATLGSPRFGCKAGTHSLPSNKYDL</sequence>
<dbReference type="Proteomes" id="UP000822688">
    <property type="component" value="Chromosome 7"/>
</dbReference>
<reference evidence="1" key="1">
    <citation type="submission" date="2020-06" db="EMBL/GenBank/DDBJ databases">
        <title>WGS assembly of Ceratodon purpureus strain R40.</title>
        <authorList>
            <person name="Carey S.B."/>
            <person name="Jenkins J."/>
            <person name="Shu S."/>
            <person name="Lovell J.T."/>
            <person name="Sreedasyam A."/>
            <person name="Maumus F."/>
            <person name="Tiley G.P."/>
            <person name="Fernandez-Pozo N."/>
            <person name="Barry K."/>
            <person name="Chen C."/>
            <person name="Wang M."/>
            <person name="Lipzen A."/>
            <person name="Daum C."/>
            <person name="Saski C.A."/>
            <person name="Payton A.C."/>
            <person name="Mcbreen J.C."/>
            <person name="Conrad R.E."/>
            <person name="Kollar L.M."/>
            <person name="Olsson S."/>
            <person name="Huttunen S."/>
            <person name="Landis J.B."/>
            <person name="Wickett N.J."/>
            <person name="Johnson M.G."/>
            <person name="Rensing S.A."/>
            <person name="Grimwood J."/>
            <person name="Schmutz J."/>
            <person name="Mcdaniel S.F."/>
        </authorList>
    </citation>
    <scope>NUCLEOTIDE SEQUENCE</scope>
    <source>
        <strain evidence="1">R40</strain>
    </source>
</reference>
<evidence type="ECO:0000313" key="1">
    <source>
        <dbReference type="EMBL" id="KAG0566148.1"/>
    </source>
</evidence>
<gene>
    <name evidence="1" type="ORF">KC19_7G041800</name>
</gene>
<name>A0A8T0H7H3_CERPU</name>
<protein>
    <submittedName>
        <fullName evidence="1">Uncharacterized protein</fullName>
    </submittedName>
</protein>
<organism evidence="1 2">
    <name type="scientific">Ceratodon purpureus</name>
    <name type="common">Fire moss</name>
    <name type="synonym">Dicranum purpureum</name>
    <dbReference type="NCBI Taxonomy" id="3225"/>
    <lineage>
        <taxon>Eukaryota</taxon>
        <taxon>Viridiplantae</taxon>
        <taxon>Streptophyta</taxon>
        <taxon>Embryophyta</taxon>
        <taxon>Bryophyta</taxon>
        <taxon>Bryophytina</taxon>
        <taxon>Bryopsida</taxon>
        <taxon>Dicranidae</taxon>
        <taxon>Pseudoditrichales</taxon>
        <taxon>Ditrichaceae</taxon>
        <taxon>Ceratodon</taxon>
    </lineage>
</organism>
<dbReference type="AlphaFoldDB" id="A0A8T0H7H3"/>
<comment type="caution">
    <text evidence="1">The sequence shown here is derived from an EMBL/GenBank/DDBJ whole genome shotgun (WGS) entry which is preliminary data.</text>
</comment>
<dbReference type="EMBL" id="CM026428">
    <property type="protein sequence ID" value="KAG0566148.1"/>
    <property type="molecule type" value="Genomic_DNA"/>
</dbReference>
<keyword evidence="2" id="KW-1185">Reference proteome</keyword>
<evidence type="ECO:0000313" key="2">
    <source>
        <dbReference type="Proteomes" id="UP000822688"/>
    </source>
</evidence>
<proteinExistence type="predicted"/>
<accession>A0A8T0H7H3</accession>